<dbReference type="Gene3D" id="1.10.472.10">
    <property type="entry name" value="Cyclin-like"/>
    <property type="match status" value="2"/>
</dbReference>
<sequence length="261" mass="31017">MYMNSTTLLRTVYNNHDFLTLRNNKWLYSAKELENIQKKDQNLSKEEMDHFYFYFNELISVVGKEINTRQKVISTAKIFFRRFYVRNTPTSYDPWIVAPTCLYLSCKTEEMRIKARILRNAVFAFACDWPYTCKDLFNCEKYLIKSLDFSLIVFHPYRPLLHYSKEINFPTEHIEIATAVANDCYHTDLYLQFPPYLIAIACLYITCVKNRIDPLKWIADLSVSIDEVAFITSKILKFYKKSEEFSKTNQIIDKILEKLSK</sequence>
<dbReference type="InterPro" id="IPR036915">
    <property type="entry name" value="Cyclin-like_sf"/>
</dbReference>
<name>A0AAV7YR73_9EUKA</name>
<dbReference type="CDD" id="cd20514">
    <property type="entry name" value="CYCLIN_CCNC_rpt2"/>
    <property type="match status" value="1"/>
</dbReference>
<dbReference type="InterPro" id="IPR013763">
    <property type="entry name" value="Cyclin-like_dom"/>
</dbReference>
<dbReference type="GO" id="GO:0016538">
    <property type="term" value="F:cyclin-dependent protein serine/threonine kinase regulator activity"/>
    <property type="evidence" value="ECO:0007669"/>
    <property type="project" value="InterPro"/>
</dbReference>
<evidence type="ECO:0000313" key="3">
    <source>
        <dbReference type="EMBL" id="KAJ3432267.1"/>
    </source>
</evidence>
<dbReference type="Pfam" id="PF00134">
    <property type="entry name" value="Cyclin_N"/>
    <property type="match status" value="1"/>
</dbReference>
<dbReference type="PANTHER" id="PTHR10026">
    <property type="entry name" value="CYCLIN"/>
    <property type="match status" value="1"/>
</dbReference>
<dbReference type="PIRSF" id="PIRSF028758">
    <property type="entry name" value="Cyclin, C/H/G types"/>
    <property type="match status" value="1"/>
</dbReference>
<feature type="domain" description="Cyclin-like" evidence="2">
    <location>
        <begin position="57"/>
        <end position="145"/>
    </location>
</feature>
<protein>
    <submittedName>
        <fullName evidence="3">Cyclin-c</fullName>
    </submittedName>
</protein>
<dbReference type="Proteomes" id="UP001146793">
    <property type="component" value="Unassembled WGS sequence"/>
</dbReference>
<dbReference type="EMBL" id="JANTQA010000047">
    <property type="protein sequence ID" value="KAJ3432267.1"/>
    <property type="molecule type" value="Genomic_DNA"/>
</dbReference>
<proteinExistence type="inferred from homology"/>
<organism evidence="3 4">
    <name type="scientific">Anaeramoeba flamelloides</name>
    <dbReference type="NCBI Taxonomy" id="1746091"/>
    <lineage>
        <taxon>Eukaryota</taxon>
        <taxon>Metamonada</taxon>
        <taxon>Anaeramoebidae</taxon>
        <taxon>Anaeramoeba</taxon>
    </lineage>
</organism>
<dbReference type="GO" id="GO:0006357">
    <property type="term" value="P:regulation of transcription by RNA polymerase II"/>
    <property type="evidence" value="ECO:0007669"/>
    <property type="project" value="InterPro"/>
</dbReference>
<dbReference type="SMART" id="SM00385">
    <property type="entry name" value="CYCLIN"/>
    <property type="match status" value="2"/>
</dbReference>
<evidence type="ECO:0000259" key="2">
    <source>
        <dbReference type="SMART" id="SM00385"/>
    </source>
</evidence>
<evidence type="ECO:0000256" key="1">
    <source>
        <dbReference type="RuleBase" id="RU000383"/>
    </source>
</evidence>
<accession>A0AAV7YR73</accession>
<feature type="domain" description="Cyclin-like" evidence="2">
    <location>
        <begin position="158"/>
        <end position="244"/>
    </location>
</feature>
<dbReference type="InterPro" id="IPR043198">
    <property type="entry name" value="Cyclin/Ssn8"/>
</dbReference>
<keyword evidence="1" id="KW-0195">Cyclin</keyword>
<comment type="similarity">
    <text evidence="1">Belongs to the cyclin family.</text>
</comment>
<dbReference type="AlphaFoldDB" id="A0AAV7YR73"/>
<comment type="caution">
    <text evidence="3">The sequence shown here is derived from an EMBL/GenBank/DDBJ whole genome shotgun (WGS) entry which is preliminary data.</text>
</comment>
<dbReference type="InterPro" id="IPR006671">
    <property type="entry name" value="Cyclin_N"/>
</dbReference>
<dbReference type="SUPFAM" id="SSF47954">
    <property type="entry name" value="Cyclin-like"/>
    <property type="match status" value="2"/>
</dbReference>
<evidence type="ECO:0000313" key="4">
    <source>
        <dbReference type="Proteomes" id="UP001146793"/>
    </source>
</evidence>
<reference evidence="3" key="1">
    <citation type="submission" date="2022-08" db="EMBL/GenBank/DDBJ databases">
        <title>Novel sulphate-reducing endosymbionts in the free-living metamonad Anaeramoeba.</title>
        <authorList>
            <person name="Jerlstrom-Hultqvist J."/>
            <person name="Cepicka I."/>
            <person name="Gallot-Lavallee L."/>
            <person name="Salas-Leiva D."/>
            <person name="Curtis B.A."/>
            <person name="Zahonova K."/>
            <person name="Pipaliya S."/>
            <person name="Dacks J."/>
            <person name="Roger A.J."/>
        </authorList>
    </citation>
    <scope>NUCLEOTIDE SEQUENCE</scope>
    <source>
        <strain evidence="3">Busselton2</strain>
    </source>
</reference>
<gene>
    <name evidence="3" type="ORF">M0812_21199</name>
</gene>